<feature type="region of interest" description="Disordered" evidence="2">
    <location>
        <begin position="878"/>
        <end position="916"/>
    </location>
</feature>
<comment type="caution">
    <text evidence="5">The sequence shown here is derived from an EMBL/GenBank/DDBJ whole genome shotgun (WGS) entry which is preliminary data.</text>
</comment>
<dbReference type="SUPFAM" id="SSF48350">
    <property type="entry name" value="GTPase activation domain, GAP"/>
    <property type="match status" value="1"/>
</dbReference>
<dbReference type="GO" id="GO:0005096">
    <property type="term" value="F:GTPase activator activity"/>
    <property type="evidence" value="ECO:0007669"/>
    <property type="project" value="UniProtKB-KW"/>
</dbReference>
<dbReference type="PANTHER" id="PTHR10194:SF60">
    <property type="entry name" value="RAS GTPASE-ACTIVATING PROTEIN RASKOL"/>
    <property type="match status" value="1"/>
</dbReference>
<feature type="compositionally biased region" description="Basic and acidic residues" evidence="2">
    <location>
        <begin position="1046"/>
        <end position="1055"/>
    </location>
</feature>
<dbReference type="PROSITE" id="PS00509">
    <property type="entry name" value="RAS_GTPASE_ACTIV_1"/>
    <property type="match status" value="1"/>
</dbReference>
<feature type="compositionally biased region" description="Basic and acidic residues" evidence="2">
    <location>
        <begin position="1175"/>
        <end position="1185"/>
    </location>
</feature>
<dbReference type="AlphaFoldDB" id="A0A9P8CXS2"/>
<dbReference type="SUPFAM" id="SSF50729">
    <property type="entry name" value="PH domain-like"/>
    <property type="match status" value="2"/>
</dbReference>
<feature type="domain" description="Ras-GAP" evidence="4">
    <location>
        <begin position="625"/>
        <end position="834"/>
    </location>
</feature>
<accession>A0A9P8CXS2</accession>
<dbReference type="InterPro" id="IPR008936">
    <property type="entry name" value="Rho_GTPase_activation_prot"/>
</dbReference>
<feature type="compositionally biased region" description="Low complexity" evidence="2">
    <location>
        <begin position="1018"/>
        <end position="1041"/>
    </location>
</feature>
<dbReference type="Pfam" id="PF00616">
    <property type="entry name" value="RasGAP"/>
    <property type="match status" value="1"/>
</dbReference>
<dbReference type="PANTHER" id="PTHR10194">
    <property type="entry name" value="RAS GTPASE-ACTIVATING PROTEINS"/>
    <property type="match status" value="1"/>
</dbReference>
<dbReference type="InterPro" id="IPR023152">
    <property type="entry name" value="RasGAP_CS"/>
</dbReference>
<dbReference type="PROSITE" id="PS50003">
    <property type="entry name" value="PH_DOMAIN"/>
    <property type="match status" value="1"/>
</dbReference>
<proteinExistence type="predicted"/>
<dbReference type="InterPro" id="IPR001849">
    <property type="entry name" value="PH_domain"/>
</dbReference>
<dbReference type="InterPro" id="IPR001936">
    <property type="entry name" value="RasGAP_dom"/>
</dbReference>
<evidence type="ECO:0000313" key="5">
    <source>
        <dbReference type="EMBL" id="KAG9322686.1"/>
    </source>
</evidence>
<dbReference type="SMART" id="SM00323">
    <property type="entry name" value="RasGAP"/>
    <property type="match status" value="1"/>
</dbReference>
<reference evidence="5" key="1">
    <citation type="submission" date="2021-07" db="EMBL/GenBank/DDBJ databases">
        <title>Draft genome of Mortierella alpina, strain LL118, isolated from an aspen leaf litter sample.</title>
        <authorList>
            <person name="Yang S."/>
            <person name="Vinatzer B.A."/>
        </authorList>
    </citation>
    <scope>NUCLEOTIDE SEQUENCE</scope>
    <source>
        <strain evidence="5">LL118</strain>
    </source>
</reference>
<evidence type="ECO:0000259" key="3">
    <source>
        <dbReference type="PROSITE" id="PS50003"/>
    </source>
</evidence>
<organism evidence="5 6">
    <name type="scientific">Mortierella alpina</name>
    <name type="common">Oleaginous fungus</name>
    <name type="synonym">Mortierella renispora</name>
    <dbReference type="NCBI Taxonomy" id="64518"/>
    <lineage>
        <taxon>Eukaryota</taxon>
        <taxon>Fungi</taxon>
        <taxon>Fungi incertae sedis</taxon>
        <taxon>Mucoromycota</taxon>
        <taxon>Mortierellomycotina</taxon>
        <taxon>Mortierellomycetes</taxon>
        <taxon>Mortierellales</taxon>
        <taxon>Mortierellaceae</taxon>
        <taxon>Mortierella</taxon>
    </lineage>
</organism>
<dbReference type="PROSITE" id="PS50018">
    <property type="entry name" value="RAS_GTPASE_ACTIV_2"/>
    <property type="match status" value="1"/>
</dbReference>
<dbReference type="Gene3D" id="2.30.29.30">
    <property type="entry name" value="Pleckstrin-homology domain (PH domain)/Phosphotyrosine-binding domain (PTB)"/>
    <property type="match status" value="2"/>
</dbReference>
<gene>
    <name evidence="5" type="ORF">KVV02_008263</name>
</gene>
<sequence>MTLDPIEECCQTIEKTIKTAKLYCRQAIKLFDTAIQKYHSTPGKQRKDGSGEVSEVRYEASPSQVAHAVFDTKKEMCKAIYALSGTLNHAIAFKETFILEKTDTFLKALSTWRASRSKDLASLKATFAKPKAETSHFSALMFPPVQFPQDDFKTYFVRFCHSLMLPVAYRDLETLDPIAPIPGQKAGYLFHKNRSGEWSRQFFYILPKGMLMQFAKGKDIQVANLTQTLLRTINDETRDFVFEICSIEVYLMESILQAATKVEFEEWKAALFYWHPPDDDIPQIDTLKIATPPTKHGFPRHRHISMGRTTDRAQTVPKPPPSAEFPIVIMGDLFVLGTGQSFYSFRRYLRAKPMNAQNKVATWKRINCCIRSNGHFAQYNIGEKDKPFETIPLADTLRTHIWPLDGSLFSKKHCFSIKAPHDVNYYTVSLKRSSTDQETFNAWLYALKSYAKPEIFGASELLEYRLYRTFWIHVNDGRGLPKDLEAYCEIMLDDQRRARTSTRMKASRSSDPDTFWRDGFEFTDLAAFTKGITLNVIQAKGNKLIPFGRTYIPVRNSEEREGWYPILHNNDRTRTTEHLGDLRLKLKYEELLVLPLANYSELMEIIVNFRETNVITILANRLSNDLEGFARNVLRILEAKDLAVVWLNSLIDQEIAEAKPARVNTLFRGNTLLTKALDAYMRMVGTEYLDDTLGDILREICKNKVTCEVDPSKLEKNEDLRSQWRILITHTRRCWRAVTESVDRFPKDLLLVFSHLQQRLTEKFPDVRASGAPDSEGELASLARYTGVSGFVFLRLICPAILGPRLFYIVKEHPEARAHRTLTLIAKSLQGLANLVAFGAKESWMVPMNEFITENTRGLKDFIDQICIAEPTSGIGSSANSVRSIPMQQTPHSPGSTHSAVFRSSPQQQSSKNGNCYGSGAGFGTGFAGSFSGPSSMMAMAPLPSPSSQTYAHARFSYRSVPSSKDVVLPPIGNIDHATMDRNQDMPQLPHMIDLGKELAHFSTTVARVVSPLLNSLEQNGQQQQQQQEEGARQQQQQQQQEQDDSDNKQQKDQNEACSSDDVEILREVGRACWDIIETIQERVELSVALEQEERIRAVEAAQGANAAATGSFGGPVYDQVGVQSSGMFAKSKVSREGSRDGEESYVVFEHYDVDPDAESFDGYVRGYDSDEESFEQRSGHEQPF</sequence>
<feature type="region of interest" description="Disordered" evidence="2">
    <location>
        <begin position="1018"/>
        <end position="1060"/>
    </location>
</feature>
<dbReference type="Proteomes" id="UP000717515">
    <property type="component" value="Unassembled WGS sequence"/>
</dbReference>
<dbReference type="InterPro" id="IPR011993">
    <property type="entry name" value="PH-like_dom_sf"/>
</dbReference>
<dbReference type="Gene3D" id="1.10.506.10">
    <property type="entry name" value="GTPase Activation - p120gap, domain 1"/>
    <property type="match status" value="2"/>
</dbReference>
<evidence type="ECO:0000313" key="6">
    <source>
        <dbReference type="Proteomes" id="UP000717515"/>
    </source>
</evidence>
<feature type="region of interest" description="Disordered" evidence="2">
    <location>
        <begin position="1160"/>
        <end position="1185"/>
    </location>
</feature>
<keyword evidence="1" id="KW-0343">GTPase activation</keyword>
<dbReference type="EMBL" id="JAIFTL010000134">
    <property type="protein sequence ID" value="KAG9322686.1"/>
    <property type="molecule type" value="Genomic_DNA"/>
</dbReference>
<name>A0A9P8CXS2_MORAP</name>
<protein>
    <submittedName>
        <fullName evidence="5">Uncharacterized protein</fullName>
    </submittedName>
</protein>
<evidence type="ECO:0000259" key="4">
    <source>
        <dbReference type="PROSITE" id="PS50018"/>
    </source>
</evidence>
<evidence type="ECO:0000256" key="1">
    <source>
        <dbReference type="ARBA" id="ARBA00022468"/>
    </source>
</evidence>
<dbReference type="InterPro" id="IPR039360">
    <property type="entry name" value="Ras_GTPase"/>
</dbReference>
<feature type="domain" description="PH" evidence="3">
    <location>
        <begin position="182"/>
        <end position="276"/>
    </location>
</feature>
<evidence type="ECO:0000256" key="2">
    <source>
        <dbReference type="SAM" id="MobiDB-lite"/>
    </source>
</evidence>